<dbReference type="SUPFAM" id="SSF81342">
    <property type="entry name" value="Transmembrane di-heme cytochromes"/>
    <property type="match status" value="1"/>
</dbReference>
<protein>
    <submittedName>
        <fullName evidence="3">Ubiquinol-cytochrome-c reductase cytochrome b</fullName>
        <ecNumber evidence="3">1.10.2.2</ecNumber>
    </submittedName>
</protein>
<evidence type="ECO:0000313" key="3">
    <source>
        <dbReference type="PIR" id="A60944"/>
    </source>
</evidence>
<name>Q7M2C0_LEIAM</name>
<keyword evidence="1" id="KW-1133">Transmembrane helix</keyword>
<feature type="non-terminal residue" evidence="3">
    <location>
        <position position="255"/>
    </location>
</feature>
<dbReference type="EC" id="1.10.2.2" evidence="3"/>
<organism evidence="3">
    <name type="scientific">Leishmania amazonensis</name>
    <dbReference type="NCBI Taxonomy" id="5659"/>
    <lineage>
        <taxon>Eukaryota</taxon>
        <taxon>Discoba</taxon>
        <taxon>Euglenozoa</taxon>
        <taxon>Kinetoplastea</taxon>
        <taxon>Metakinetoplastina</taxon>
        <taxon>Trypanosomatida</taxon>
        <taxon>Trypanosomatidae</taxon>
        <taxon>Leishmaniinae</taxon>
        <taxon>Leishmania</taxon>
    </lineage>
</organism>
<keyword evidence="1" id="KW-0472">Membrane</keyword>
<dbReference type="GO" id="GO:0016491">
    <property type="term" value="F:oxidoreductase activity"/>
    <property type="evidence" value="ECO:0007669"/>
    <property type="project" value="InterPro"/>
</dbReference>
<dbReference type="GO" id="GO:0009055">
    <property type="term" value="F:electron transfer activity"/>
    <property type="evidence" value="ECO:0007669"/>
    <property type="project" value="InterPro"/>
</dbReference>
<evidence type="ECO:0000256" key="1">
    <source>
        <dbReference type="SAM" id="Phobius"/>
    </source>
</evidence>
<accession>Q7M2C0</accession>
<dbReference type="PIR" id="A60944">
    <property type="entry name" value="A60944"/>
</dbReference>
<feature type="transmembrane region" description="Helical" evidence="1">
    <location>
        <begin position="40"/>
        <end position="61"/>
    </location>
</feature>
<feature type="domain" description="Cytochrome b/b6 N-terminal region profile" evidence="2">
    <location>
        <begin position="58"/>
        <end position="193"/>
    </location>
</feature>
<dbReference type="Pfam" id="PF00033">
    <property type="entry name" value="Cytochrome_B"/>
    <property type="match status" value="1"/>
</dbReference>
<dbReference type="AlphaFoldDB" id="Q7M2C0"/>
<geneLocation type="mitochondrion" evidence="3"/>
<evidence type="ECO:0000259" key="2">
    <source>
        <dbReference type="Pfam" id="PF00033"/>
    </source>
</evidence>
<dbReference type="InterPro" id="IPR005797">
    <property type="entry name" value="Cyt_b/b6_N"/>
</dbReference>
<reference evidence="3" key="1">
    <citation type="journal article" date="1992" name="Mol. Biochem. Parasitol.">
        <title>Characterization of sequence changes in kinetoplast DNA maxicircles of drug-resistant Leishmania.</title>
        <authorList>
            <person name="Lee S.T."/>
            <person name="Tarn C."/>
            <person name="Wang C.Y."/>
        </authorList>
    </citation>
    <scope>NUCLEOTIDE SEQUENCE</scope>
</reference>
<proteinExistence type="predicted"/>
<feature type="transmembrane region" description="Helical" evidence="1">
    <location>
        <begin position="164"/>
        <end position="193"/>
    </location>
</feature>
<feature type="transmembrane region" description="Helical" evidence="1">
    <location>
        <begin position="73"/>
        <end position="92"/>
    </location>
</feature>
<feature type="non-terminal residue" evidence="3">
    <location>
        <position position="1"/>
    </location>
</feature>
<sequence length="255" mass="31443">IIIKAERKEKAFNFRLLTTCLWCRFVFRFFYLYADHMWCLFSMIIFVLFYMYRTDILFYFYEILIVGVIRRSHICLHHYYFFFFMLHIFKLHSINNIWHTYFVCGRFCNIYIYSRIGFIGYVLPCTMMSYWGLTVFSNILATVQLLVLDFVIEYEVVSILMILHFKITCIACTITFCINTVIFMHLFCLHYFMSSDGFCDRFAFYCEPMFCMWFYLRDNMFGFFDIIFCDFIFINWYEVFHEESWVIVDTLKTFW</sequence>
<dbReference type="GO" id="GO:0022904">
    <property type="term" value="P:respiratory electron transport chain"/>
    <property type="evidence" value="ECO:0007669"/>
    <property type="project" value="InterPro"/>
</dbReference>
<keyword evidence="1" id="KW-0812">Transmembrane</keyword>
<dbReference type="InterPro" id="IPR016174">
    <property type="entry name" value="Di-haem_cyt_TM"/>
</dbReference>
<feature type="transmembrane region" description="Helical" evidence="1">
    <location>
        <begin position="214"/>
        <end position="237"/>
    </location>
</feature>
<feature type="transmembrane region" description="Helical" evidence="1">
    <location>
        <begin position="98"/>
        <end position="123"/>
    </location>
</feature>
<dbReference type="GO" id="GO:0016020">
    <property type="term" value="C:membrane"/>
    <property type="evidence" value="ECO:0007669"/>
    <property type="project" value="InterPro"/>
</dbReference>